<organism evidence="5 6">
    <name type="scientific">Methylobacterium komagatae</name>
    <dbReference type="NCBI Taxonomy" id="374425"/>
    <lineage>
        <taxon>Bacteria</taxon>
        <taxon>Pseudomonadati</taxon>
        <taxon>Pseudomonadota</taxon>
        <taxon>Alphaproteobacteria</taxon>
        <taxon>Hyphomicrobiales</taxon>
        <taxon>Methylobacteriaceae</taxon>
        <taxon>Methylobacterium</taxon>
    </lineage>
</organism>
<comment type="caution">
    <text evidence="5">The sequence shown here is derived from an EMBL/GenBank/DDBJ whole genome shotgun (WGS) entry which is preliminary data.</text>
</comment>
<dbReference type="PANTHER" id="PTHR24567:SF74">
    <property type="entry name" value="HTH-TYPE TRANSCRIPTIONAL REGULATOR ARCR"/>
    <property type="match status" value="1"/>
</dbReference>
<dbReference type="SMART" id="SM00419">
    <property type="entry name" value="HTH_CRP"/>
    <property type="match status" value="1"/>
</dbReference>
<sequence length="282" mass="30927">MPPESAARLETNLLLKALRGPDRELLLPHLEPLNYGKGATIFEAGSPVTHIAFPCEHAVVTLVITTSDGRSAETATIGHEGAVGGVVSQGYVPASTHAVVQIAGPVLRMDSLALQEAKRQSRHVRDLFARYSDCMLAQVLQSSACNALHPIEQRCLRWLQTLHDRIGSPVLPITHELLAAMLGVQRTYLTRILRILQDQGLIKVGRGRITILNRPGMEAASCDCHARVRDHYRTVLGAVYDDHGLIAIDQPQPRFIATDPEAEARRRIDRWTGKGSGTRVDP</sequence>
<evidence type="ECO:0000256" key="2">
    <source>
        <dbReference type="ARBA" id="ARBA00023125"/>
    </source>
</evidence>
<keyword evidence="2" id="KW-0238">DNA-binding</keyword>
<evidence type="ECO:0000259" key="4">
    <source>
        <dbReference type="PROSITE" id="PS51063"/>
    </source>
</evidence>
<keyword evidence="3" id="KW-0804">Transcription</keyword>
<keyword evidence="1" id="KW-0805">Transcription regulation</keyword>
<gene>
    <name evidence="5" type="ORF">ACFQE0_12820</name>
</gene>
<dbReference type="SUPFAM" id="SSF46785">
    <property type="entry name" value="Winged helix' DNA-binding domain"/>
    <property type="match status" value="1"/>
</dbReference>
<feature type="domain" description="HTH crp-type" evidence="4">
    <location>
        <begin position="149"/>
        <end position="215"/>
    </location>
</feature>
<dbReference type="InterPro" id="IPR036390">
    <property type="entry name" value="WH_DNA-bd_sf"/>
</dbReference>
<proteinExistence type="predicted"/>
<dbReference type="RefSeq" id="WP_378970150.1">
    <property type="nucleotide sequence ID" value="NZ_JBHSWN010000001.1"/>
</dbReference>
<dbReference type="InterPro" id="IPR018490">
    <property type="entry name" value="cNMP-bd_dom_sf"/>
</dbReference>
<reference evidence="6" key="1">
    <citation type="journal article" date="2019" name="Int. J. Syst. Evol. Microbiol.">
        <title>The Global Catalogue of Microorganisms (GCM) 10K type strain sequencing project: providing services to taxonomists for standard genome sequencing and annotation.</title>
        <authorList>
            <consortium name="The Broad Institute Genomics Platform"/>
            <consortium name="The Broad Institute Genome Sequencing Center for Infectious Disease"/>
            <person name="Wu L."/>
            <person name="Ma J."/>
        </authorList>
    </citation>
    <scope>NUCLEOTIDE SEQUENCE [LARGE SCALE GENOMIC DNA]</scope>
    <source>
        <strain evidence="6">CCUG 48316</strain>
    </source>
</reference>
<dbReference type="SUPFAM" id="SSF51206">
    <property type="entry name" value="cAMP-binding domain-like"/>
    <property type="match status" value="1"/>
</dbReference>
<dbReference type="Proteomes" id="UP001596292">
    <property type="component" value="Unassembled WGS sequence"/>
</dbReference>
<keyword evidence="6" id="KW-1185">Reference proteome</keyword>
<dbReference type="InterPro" id="IPR036388">
    <property type="entry name" value="WH-like_DNA-bd_sf"/>
</dbReference>
<dbReference type="InterPro" id="IPR050397">
    <property type="entry name" value="Env_Response_Regulators"/>
</dbReference>
<dbReference type="Pfam" id="PF13545">
    <property type="entry name" value="HTH_Crp_2"/>
    <property type="match status" value="1"/>
</dbReference>
<dbReference type="Gene3D" id="2.60.120.10">
    <property type="entry name" value="Jelly Rolls"/>
    <property type="match status" value="1"/>
</dbReference>
<accession>A0ABW2BKP3</accession>
<evidence type="ECO:0000256" key="3">
    <source>
        <dbReference type="ARBA" id="ARBA00023163"/>
    </source>
</evidence>
<dbReference type="EMBL" id="JBHSWN010000001">
    <property type="protein sequence ID" value="MFC6790412.1"/>
    <property type="molecule type" value="Genomic_DNA"/>
</dbReference>
<protein>
    <submittedName>
        <fullName evidence="5">Crp/Fnr family transcriptional regulator</fullName>
    </submittedName>
</protein>
<evidence type="ECO:0000313" key="5">
    <source>
        <dbReference type="EMBL" id="MFC6790412.1"/>
    </source>
</evidence>
<dbReference type="InterPro" id="IPR012318">
    <property type="entry name" value="HTH_CRP"/>
</dbReference>
<name>A0ABW2BKP3_9HYPH</name>
<evidence type="ECO:0000313" key="6">
    <source>
        <dbReference type="Proteomes" id="UP001596292"/>
    </source>
</evidence>
<evidence type="ECO:0000256" key="1">
    <source>
        <dbReference type="ARBA" id="ARBA00023015"/>
    </source>
</evidence>
<dbReference type="PROSITE" id="PS51063">
    <property type="entry name" value="HTH_CRP_2"/>
    <property type="match status" value="1"/>
</dbReference>
<dbReference type="PANTHER" id="PTHR24567">
    <property type="entry name" value="CRP FAMILY TRANSCRIPTIONAL REGULATORY PROTEIN"/>
    <property type="match status" value="1"/>
</dbReference>
<dbReference type="Gene3D" id="1.10.10.10">
    <property type="entry name" value="Winged helix-like DNA-binding domain superfamily/Winged helix DNA-binding domain"/>
    <property type="match status" value="1"/>
</dbReference>
<dbReference type="InterPro" id="IPR014710">
    <property type="entry name" value="RmlC-like_jellyroll"/>
</dbReference>